<dbReference type="PROSITE" id="PS50090">
    <property type="entry name" value="MYB_LIKE"/>
    <property type="match status" value="1"/>
</dbReference>
<dbReference type="OrthoDB" id="270417at2759"/>
<dbReference type="FunFam" id="1.10.10.60:FF:000115">
    <property type="entry name" value="Transcriptional adapter 2"/>
    <property type="match status" value="1"/>
</dbReference>
<dbReference type="STRING" id="3218.A0A2K1IJ37"/>
<keyword evidence="7 9" id="KW-0804">Transcription</keyword>
<dbReference type="CDD" id="cd02335">
    <property type="entry name" value="ZZ_ADA2"/>
    <property type="match status" value="1"/>
</dbReference>
<keyword evidence="3 10" id="KW-0863">Zinc-finger</keyword>
<evidence type="ECO:0000256" key="8">
    <source>
        <dbReference type="ARBA" id="ARBA00023242"/>
    </source>
</evidence>
<dbReference type="PROSITE" id="PS01357">
    <property type="entry name" value="ZF_ZZ_1"/>
    <property type="match status" value="1"/>
</dbReference>
<feature type="domain" description="HTH myb-type" evidence="16">
    <location>
        <begin position="101"/>
        <end position="156"/>
    </location>
</feature>
<dbReference type="SMART" id="SM00291">
    <property type="entry name" value="ZnF_ZZ"/>
    <property type="match status" value="1"/>
</dbReference>
<dbReference type="GeneID" id="112275575"/>
<feature type="domain" description="SANT" evidence="15">
    <location>
        <begin position="104"/>
        <end position="156"/>
    </location>
</feature>
<sequence length="631" mass="70159">MGRSRGVHGTHDDDTAWFGHRSKRRRVAVGGDVPEPTATGPGEAKKALYHCNYCKKDISGTIRIKCNKCPDFDLCVECFSVGVEITPHKSNHSYRVIDNLSFPLIHPEWNADEEILLLEGVEMYGLGNWGEVSEHVGTKTKTQCYDHYMATYMNSICSPLPDMSHVIGKSKAELLAMARSHQEGKKDSGVLRLVKQEPSNSPSRIKLEEGFEGRSPSSMSTGTVDIKPLLSTPGSEGDDGDVRAGGSQAIDSGGPTVGLGSKCQKTAGGAQGVVHAKETPDSVAASSAVEDGAQSNRTLGGKKPKPLVEDNKGGTNGTDQTGYHAKRQEFEPEYDNEAEHPLADMEFKDNDHETDRELKLRMLHIYISRLDERKRRKDFILERGLLNIKRQQALDRKRTKEERELYNRSRVFMRYHSAEEHEALLNGLIAERKLRQRIEELQEYRMNGCHIMADAEVYCSEKKKRETEANLRKGRESTSYLYSGKSSTHRANRYLNREKEGEAASSGGVREVTKGRVGPHLLPSGSSLLAGGGGKGSKRSLAPLDLAGFPGVYLLSHTEQELCAQYRLLPAHYLKMKEHLMLESMKAGQVRRSDAYQMFKVDPTKTDRVYELLLSKGWIQGDGPTVPASDR</sequence>
<evidence type="ECO:0000256" key="5">
    <source>
        <dbReference type="ARBA" id="ARBA00023015"/>
    </source>
</evidence>
<feature type="domain" description="SWIRM" evidence="14">
    <location>
        <begin position="535"/>
        <end position="630"/>
    </location>
</feature>
<evidence type="ECO:0000313" key="17">
    <source>
        <dbReference type="EMBL" id="PNR29288.1"/>
    </source>
</evidence>
<dbReference type="EnsemblPlants" id="Pp3c23_12600V3.1">
    <property type="protein sequence ID" value="Pp3c23_12600V3.1"/>
    <property type="gene ID" value="Pp3c23_12600"/>
</dbReference>
<feature type="domain" description="Myb-like" evidence="12">
    <location>
        <begin position="109"/>
        <end position="152"/>
    </location>
</feature>
<dbReference type="FunFam" id="3.30.60.90:FF:000013">
    <property type="entry name" value="Transcriptional adapter"/>
    <property type="match status" value="1"/>
</dbReference>
<dbReference type="PANTHER" id="PTHR12374:SF20">
    <property type="entry name" value="TRANSCRIPTIONAL ADAPTER 2-ALPHA"/>
    <property type="match status" value="1"/>
</dbReference>
<dbReference type="InterPro" id="IPR055141">
    <property type="entry name" value="TADA2A_B-like_dom"/>
</dbReference>
<dbReference type="Gramene" id="Pp3c23_12600V3.1">
    <property type="protein sequence ID" value="Pp3c23_12600V3.1"/>
    <property type="gene ID" value="Pp3c23_12600"/>
</dbReference>
<dbReference type="Pfam" id="PF22941">
    <property type="entry name" value="TADA2A-like_3rd"/>
    <property type="match status" value="1"/>
</dbReference>
<keyword evidence="4" id="KW-0862">Zinc</keyword>
<dbReference type="GO" id="GO:0003713">
    <property type="term" value="F:transcription coactivator activity"/>
    <property type="evidence" value="ECO:0000318"/>
    <property type="project" value="GO_Central"/>
</dbReference>
<feature type="domain" description="ZZ-type" evidence="13">
    <location>
        <begin position="46"/>
        <end position="102"/>
    </location>
</feature>
<evidence type="ECO:0000313" key="19">
    <source>
        <dbReference type="Proteomes" id="UP000006727"/>
    </source>
</evidence>
<evidence type="ECO:0000256" key="2">
    <source>
        <dbReference type="ARBA" id="ARBA00022723"/>
    </source>
</evidence>
<dbReference type="InterPro" id="IPR007526">
    <property type="entry name" value="SWIRM"/>
</dbReference>
<evidence type="ECO:0000256" key="7">
    <source>
        <dbReference type="ARBA" id="ARBA00023163"/>
    </source>
</evidence>
<dbReference type="SUPFAM" id="SSF46689">
    <property type="entry name" value="Homeodomain-like"/>
    <property type="match status" value="2"/>
</dbReference>
<dbReference type="InterPro" id="IPR043145">
    <property type="entry name" value="Znf_ZZ_sf"/>
</dbReference>
<evidence type="ECO:0000259" key="15">
    <source>
        <dbReference type="PROSITE" id="PS51293"/>
    </source>
</evidence>
<dbReference type="GO" id="GO:0005634">
    <property type="term" value="C:nucleus"/>
    <property type="evidence" value="ECO:0000318"/>
    <property type="project" value="GO_Central"/>
</dbReference>
<dbReference type="Gene3D" id="1.10.10.60">
    <property type="entry name" value="Homeodomain-like"/>
    <property type="match status" value="1"/>
</dbReference>
<dbReference type="AlphaFoldDB" id="A0A2K1IJ37"/>
<dbReference type="PROSITE" id="PS50135">
    <property type="entry name" value="ZF_ZZ_2"/>
    <property type="match status" value="1"/>
</dbReference>
<dbReference type="Proteomes" id="UP000006727">
    <property type="component" value="Chromosome 23"/>
</dbReference>
<dbReference type="GO" id="GO:0006338">
    <property type="term" value="P:chromatin remodeling"/>
    <property type="evidence" value="ECO:0000318"/>
    <property type="project" value="GO_Central"/>
</dbReference>
<dbReference type="InterPro" id="IPR001005">
    <property type="entry name" value="SANT/Myb"/>
</dbReference>
<dbReference type="Gene3D" id="1.10.10.10">
    <property type="entry name" value="Winged helix-like DNA-binding domain superfamily/Winged helix DNA-binding domain"/>
    <property type="match status" value="1"/>
</dbReference>
<reference evidence="17 19" key="1">
    <citation type="journal article" date="2008" name="Science">
        <title>The Physcomitrella genome reveals evolutionary insights into the conquest of land by plants.</title>
        <authorList>
            <person name="Rensing S."/>
            <person name="Lang D."/>
            <person name="Zimmer A."/>
            <person name="Terry A."/>
            <person name="Salamov A."/>
            <person name="Shapiro H."/>
            <person name="Nishiyama T."/>
            <person name="Perroud P.-F."/>
            <person name="Lindquist E."/>
            <person name="Kamisugi Y."/>
            <person name="Tanahashi T."/>
            <person name="Sakakibara K."/>
            <person name="Fujita T."/>
            <person name="Oishi K."/>
            <person name="Shin-I T."/>
            <person name="Kuroki Y."/>
            <person name="Toyoda A."/>
            <person name="Suzuki Y."/>
            <person name="Hashimoto A."/>
            <person name="Yamaguchi K."/>
            <person name="Sugano A."/>
            <person name="Kohara Y."/>
            <person name="Fujiyama A."/>
            <person name="Anterola A."/>
            <person name="Aoki S."/>
            <person name="Ashton N."/>
            <person name="Barbazuk W.B."/>
            <person name="Barker E."/>
            <person name="Bennetzen J."/>
            <person name="Bezanilla M."/>
            <person name="Blankenship R."/>
            <person name="Cho S.H."/>
            <person name="Dutcher S."/>
            <person name="Estelle M."/>
            <person name="Fawcett J.A."/>
            <person name="Gundlach H."/>
            <person name="Hanada K."/>
            <person name="Heyl A."/>
            <person name="Hicks K.A."/>
            <person name="Hugh J."/>
            <person name="Lohr M."/>
            <person name="Mayer K."/>
            <person name="Melkozernov A."/>
            <person name="Murata T."/>
            <person name="Nelson D."/>
            <person name="Pils B."/>
            <person name="Prigge M."/>
            <person name="Reiss B."/>
            <person name="Renner T."/>
            <person name="Rombauts S."/>
            <person name="Rushton P."/>
            <person name="Sanderfoot A."/>
            <person name="Schween G."/>
            <person name="Shiu S.-H."/>
            <person name="Stueber K."/>
            <person name="Theodoulou F.L."/>
            <person name="Tu H."/>
            <person name="Van de Peer Y."/>
            <person name="Verrier P.J."/>
            <person name="Waters E."/>
            <person name="Wood A."/>
            <person name="Yang L."/>
            <person name="Cove D."/>
            <person name="Cuming A."/>
            <person name="Hasebe M."/>
            <person name="Lucas S."/>
            <person name="Mishler D.B."/>
            <person name="Reski R."/>
            <person name="Grigoriev I."/>
            <person name="Quatrano R.S."/>
            <person name="Boore J.L."/>
        </authorList>
    </citation>
    <scope>NUCLEOTIDE SEQUENCE [LARGE SCALE GENOMIC DNA]</scope>
    <source>
        <strain evidence="18 19">cv. Gransden 2004</strain>
    </source>
</reference>
<dbReference type="Pfam" id="PF00249">
    <property type="entry name" value="Myb_DNA-binding"/>
    <property type="match status" value="1"/>
</dbReference>
<keyword evidence="5 9" id="KW-0805">Transcription regulation</keyword>
<comment type="subcellular location">
    <subcellularLocation>
        <location evidence="1 9">Nucleus</location>
    </subcellularLocation>
</comment>
<evidence type="ECO:0000256" key="6">
    <source>
        <dbReference type="ARBA" id="ARBA00023125"/>
    </source>
</evidence>
<protein>
    <recommendedName>
        <fullName evidence="9">Transcriptional adapter</fullName>
    </recommendedName>
</protein>
<dbReference type="Pfam" id="PF25299">
    <property type="entry name" value="ZZ_ADA2"/>
    <property type="match status" value="1"/>
</dbReference>
<proteinExistence type="predicted"/>
<organism evidence="17">
    <name type="scientific">Physcomitrium patens</name>
    <name type="common">Spreading-leaved earth moss</name>
    <name type="synonym">Physcomitrella patens</name>
    <dbReference type="NCBI Taxonomy" id="3218"/>
    <lineage>
        <taxon>Eukaryota</taxon>
        <taxon>Viridiplantae</taxon>
        <taxon>Streptophyta</taxon>
        <taxon>Embryophyta</taxon>
        <taxon>Bryophyta</taxon>
        <taxon>Bryophytina</taxon>
        <taxon>Bryopsida</taxon>
        <taxon>Funariidae</taxon>
        <taxon>Funariales</taxon>
        <taxon>Funariaceae</taxon>
        <taxon>Physcomitrium</taxon>
    </lineage>
</organism>
<dbReference type="PaxDb" id="3218-PP1S432_11V6.1"/>
<feature type="region of interest" description="Disordered" evidence="11">
    <location>
        <begin position="488"/>
        <end position="534"/>
    </location>
</feature>
<dbReference type="EMBL" id="ABEU02000023">
    <property type="protein sequence ID" value="PNR29288.1"/>
    <property type="molecule type" value="Genomic_DNA"/>
</dbReference>
<dbReference type="PROSITE" id="PS51294">
    <property type="entry name" value="HTH_MYB"/>
    <property type="match status" value="1"/>
</dbReference>
<keyword evidence="6" id="KW-0238">DNA-binding</keyword>
<name>A0A2K1IJ37_PHYPA</name>
<dbReference type="OMA" id="YNGNHRP"/>
<dbReference type="CDD" id="cd00167">
    <property type="entry name" value="SANT"/>
    <property type="match status" value="1"/>
</dbReference>
<dbReference type="Gene3D" id="3.30.60.90">
    <property type="match status" value="1"/>
</dbReference>
<dbReference type="GO" id="GO:0003677">
    <property type="term" value="F:DNA binding"/>
    <property type="evidence" value="ECO:0007669"/>
    <property type="project" value="UniProtKB-KW"/>
</dbReference>
<dbReference type="GO" id="GO:0003682">
    <property type="term" value="F:chromatin binding"/>
    <property type="evidence" value="ECO:0000318"/>
    <property type="project" value="GO_Central"/>
</dbReference>
<dbReference type="KEGG" id="ppp:112275575"/>
<reference evidence="18" key="3">
    <citation type="submission" date="2020-12" db="UniProtKB">
        <authorList>
            <consortium name="EnsemblPlants"/>
        </authorList>
    </citation>
    <scope>IDENTIFICATION</scope>
</reference>
<keyword evidence="8 9" id="KW-0539">Nucleus</keyword>
<dbReference type="PANTHER" id="PTHR12374">
    <property type="entry name" value="TRANSCRIPTIONAL ADAPTOR 2 ADA2 -RELATED"/>
    <property type="match status" value="1"/>
</dbReference>
<evidence type="ECO:0000259" key="14">
    <source>
        <dbReference type="PROSITE" id="PS50934"/>
    </source>
</evidence>
<reference evidence="17 19" key="2">
    <citation type="journal article" date="2018" name="Plant J.">
        <title>The Physcomitrella patens chromosome-scale assembly reveals moss genome structure and evolution.</title>
        <authorList>
            <person name="Lang D."/>
            <person name="Ullrich K.K."/>
            <person name="Murat F."/>
            <person name="Fuchs J."/>
            <person name="Jenkins J."/>
            <person name="Haas F.B."/>
            <person name="Piednoel M."/>
            <person name="Gundlach H."/>
            <person name="Van Bel M."/>
            <person name="Meyberg R."/>
            <person name="Vives C."/>
            <person name="Morata J."/>
            <person name="Symeonidi A."/>
            <person name="Hiss M."/>
            <person name="Muchero W."/>
            <person name="Kamisugi Y."/>
            <person name="Saleh O."/>
            <person name="Blanc G."/>
            <person name="Decker E.L."/>
            <person name="van Gessel N."/>
            <person name="Grimwood J."/>
            <person name="Hayes R.D."/>
            <person name="Graham S.W."/>
            <person name="Gunter L.E."/>
            <person name="McDaniel S.F."/>
            <person name="Hoernstein S.N.W."/>
            <person name="Larsson A."/>
            <person name="Li F.W."/>
            <person name="Perroud P.F."/>
            <person name="Phillips J."/>
            <person name="Ranjan P."/>
            <person name="Rokshar D.S."/>
            <person name="Rothfels C.J."/>
            <person name="Schneider L."/>
            <person name="Shu S."/>
            <person name="Stevenson D.W."/>
            <person name="Thummler F."/>
            <person name="Tillich M."/>
            <person name="Villarreal Aguilar J.C."/>
            <person name="Widiez T."/>
            <person name="Wong G.K."/>
            <person name="Wymore A."/>
            <person name="Zhang Y."/>
            <person name="Zimmer A.D."/>
            <person name="Quatrano R.S."/>
            <person name="Mayer K.F.X."/>
            <person name="Goodstein D."/>
            <person name="Casacuberta J.M."/>
            <person name="Vandepoele K."/>
            <person name="Reski R."/>
            <person name="Cuming A.C."/>
            <person name="Tuskan G.A."/>
            <person name="Maumus F."/>
            <person name="Salse J."/>
            <person name="Schmutz J."/>
            <person name="Rensing S.A."/>
        </authorList>
    </citation>
    <scope>NUCLEOTIDE SEQUENCE [LARGE SCALE GENOMIC DNA]</scope>
    <source>
        <strain evidence="18 19">cv. Gransden 2004</strain>
    </source>
</reference>
<feature type="region of interest" description="Disordered" evidence="11">
    <location>
        <begin position="181"/>
        <end position="325"/>
    </location>
</feature>
<dbReference type="PROSITE" id="PS51293">
    <property type="entry name" value="SANT"/>
    <property type="match status" value="1"/>
</dbReference>
<feature type="compositionally biased region" description="Low complexity" evidence="11">
    <location>
        <begin position="518"/>
        <end position="529"/>
    </location>
</feature>
<evidence type="ECO:0000259" key="12">
    <source>
        <dbReference type="PROSITE" id="PS50090"/>
    </source>
</evidence>
<evidence type="ECO:0000256" key="11">
    <source>
        <dbReference type="SAM" id="MobiDB-lite"/>
    </source>
</evidence>
<gene>
    <name evidence="18" type="primary">LOC112275575</name>
    <name evidence="17" type="ORF">PHYPA_027980</name>
</gene>
<dbReference type="InterPro" id="IPR000433">
    <property type="entry name" value="Znf_ZZ"/>
</dbReference>
<dbReference type="RefSeq" id="XP_024361816.1">
    <property type="nucleotide sequence ID" value="XM_024506048.2"/>
</dbReference>
<keyword evidence="2" id="KW-0479">Metal-binding</keyword>
<dbReference type="InterPro" id="IPR041983">
    <property type="entry name" value="ADA2-like_ZZ"/>
</dbReference>
<dbReference type="PROSITE" id="PS50934">
    <property type="entry name" value="SWIRM"/>
    <property type="match status" value="1"/>
</dbReference>
<dbReference type="EnsemblPlants" id="Pp3c23_12600V3.3">
    <property type="protein sequence ID" value="Pp3c23_12600V3.3"/>
    <property type="gene ID" value="Pp3c23_12600"/>
</dbReference>
<dbReference type="InterPro" id="IPR036388">
    <property type="entry name" value="WH-like_DNA-bd_sf"/>
</dbReference>
<evidence type="ECO:0000256" key="4">
    <source>
        <dbReference type="ARBA" id="ARBA00022833"/>
    </source>
</evidence>
<evidence type="ECO:0000259" key="16">
    <source>
        <dbReference type="PROSITE" id="PS51294"/>
    </source>
</evidence>
<evidence type="ECO:0000256" key="10">
    <source>
        <dbReference type="PROSITE-ProRule" id="PRU00228"/>
    </source>
</evidence>
<evidence type="ECO:0000313" key="18">
    <source>
        <dbReference type="EnsemblPlants" id="Pp3c23_12600V3.1"/>
    </source>
</evidence>
<dbReference type="FunFam" id="1.10.10.10:FF:000087">
    <property type="entry name" value="Transcriptional adapter 2"/>
    <property type="match status" value="1"/>
</dbReference>
<evidence type="ECO:0000256" key="3">
    <source>
        <dbReference type="ARBA" id="ARBA00022771"/>
    </source>
</evidence>
<keyword evidence="19" id="KW-1185">Reference proteome</keyword>
<dbReference type="GO" id="GO:0008270">
    <property type="term" value="F:zinc ion binding"/>
    <property type="evidence" value="ECO:0007669"/>
    <property type="project" value="UniProtKB-KW"/>
</dbReference>
<dbReference type="InterPro" id="IPR017930">
    <property type="entry name" value="Myb_dom"/>
</dbReference>
<dbReference type="PIRSF" id="PIRSF025024">
    <property type="entry name" value="Transcriptional_adaptor_2"/>
    <property type="match status" value="1"/>
</dbReference>
<evidence type="ECO:0000256" key="1">
    <source>
        <dbReference type="ARBA" id="ARBA00004123"/>
    </source>
</evidence>
<dbReference type="SMART" id="SM00717">
    <property type="entry name" value="SANT"/>
    <property type="match status" value="1"/>
</dbReference>
<dbReference type="InterPro" id="IPR016827">
    <property type="entry name" value="Ada2/TADA2"/>
</dbReference>
<evidence type="ECO:0000256" key="9">
    <source>
        <dbReference type="PIRNR" id="PIRNR025024"/>
    </source>
</evidence>
<dbReference type="Gramene" id="Pp3c23_12600V3.3">
    <property type="protein sequence ID" value="Pp3c23_12600V3.3"/>
    <property type="gene ID" value="Pp3c23_12600"/>
</dbReference>
<dbReference type="InterPro" id="IPR009057">
    <property type="entry name" value="Homeodomain-like_sf"/>
</dbReference>
<dbReference type="FunCoup" id="A0A2K1IJ37">
    <property type="interactions" value="4581"/>
</dbReference>
<dbReference type="InterPro" id="IPR017884">
    <property type="entry name" value="SANT_dom"/>
</dbReference>
<evidence type="ECO:0000259" key="13">
    <source>
        <dbReference type="PROSITE" id="PS50135"/>
    </source>
</evidence>
<dbReference type="Pfam" id="PF04433">
    <property type="entry name" value="SWIRM"/>
    <property type="match status" value="1"/>
</dbReference>
<dbReference type="SUPFAM" id="SSF57850">
    <property type="entry name" value="RING/U-box"/>
    <property type="match status" value="1"/>
</dbReference>
<dbReference type="GO" id="GO:0006357">
    <property type="term" value="P:regulation of transcription by RNA polymerase II"/>
    <property type="evidence" value="ECO:0000318"/>
    <property type="project" value="GO_Central"/>
</dbReference>
<accession>A0A2K1IJ37</accession>